<dbReference type="InterPro" id="IPR013103">
    <property type="entry name" value="RVT_2"/>
</dbReference>
<evidence type="ECO:0000313" key="3">
    <source>
        <dbReference type="RefSeq" id="XP_018448562.1"/>
    </source>
</evidence>
<dbReference type="PANTHER" id="PTHR11439:SF483">
    <property type="entry name" value="PEPTIDE SYNTHASE GLIP-LIKE, PUTATIVE (AFU_ORTHOLOGUE AFUA_3G12920)-RELATED"/>
    <property type="match status" value="1"/>
</dbReference>
<dbReference type="GeneID" id="108820077"/>
<protein>
    <submittedName>
        <fullName evidence="3">Uncharacterized protein LOC108820077</fullName>
    </submittedName>
</protein>
<accession>A0A6J0KKS5</accession>
<name>A0A6J0KKS5_RAPSA</name>
<gene>
    <name evidence="3" type="primary">LOC108820077</name>
</gene>
<keyword evidence="2" id="KW-1185">Reference proteome</keyword>
<sequence>MSDLGRLSYYLGLEVLQHDGGITLNQKRYALKVLEEVGMKDCNPLHISMDSGLKLEKSEGEKDIDATGRFESIYSEPKGVTWERNETMLKKQDTVALSSCEAEFMVGTEAVRQAMWLQDLLYEVIGILFAKTVIRIDNRSVIALMKNPVFHGHSLLEAEHVPDTEQKANILTKALAWIKYKEMRELIGVHDVDKRNFKFKKEIVKVSLSEKLL</sequence>
<dbReference type="CDD" id="cd09272">
    <property type="entry name" value="RNase_HI_RT_Ty1"/>
    <property type="match status" value="1"/>
</dbReference>
<proteinExistence type="predicted"/>
<dbReference type="PANTHER" id="PTHR11439">
    <property type="entry name" value="GAG-POL-RELATED RETROTRANSPOSON"/>
    <property type="match status" value="1"/>
</dbReference>
<dbReference type="Pfam" id="PF07727">
    <property type="entry name" value="RVT_2"/>
    <property type="match status" value="1"/>
</dbReference>
<evidence type="ECO:0000259" key="1">
    <source>
        <dbReference type="Pfam" id="PF07727"/>
    </source>
</evidence>
<dbReference type="Proteomes" id="UP000504610">
    <property type="component" value="Chromosome 8"/>
</dbReference>
<evidence type="ECO:0000313" key="2">
    <source>
        <dbReference type="Proteomes" id="UP000504610"/>
    </source>
</evidence>
<dbReference type="RefSeq" id="XP_018448562.1">
    <property type="nucleotide sequence ID" value="XM_018593060.1"/>
</dbReference>
<organism evidence="2 3">
    <name type="scientific">Raphanus sativus</name>
    <name type="common">Radish</name>
    <name type="synonym">Raphanus raphanistrum var. sativus</name>
    <dbReference type="NCBI Taxonomy" id="3726"/>
    <lineage>
        <taxon>Eukaryota</taxon>
        <taxon>Viridiplantae</taxon>
        <taxon>Streptophyta</taxon>
        <taxon>Embryophyta</taxon>
        <taxon>Tracheophyta</taxon>
        <taxon>Spermatophyta</taxon>
        <taxon>Magnoliopsida</taxon>
        <taxon>eudicotyledons</taxon>
        <taxon>Gunneridae</taxon>
        <taxon>Pentapetalae</taxon>
        <taxon>rosids</taxon>
        <taxon>malvids</taxon>
        <taxon>Brassicales</taxon>
        <taxon>Brassicaceae</taxon>
        <taxon>Brassiceae</taxon>
        <taxon>Raphanus</taxon>
    </lineage>
</organism>
<feature type="domain" description="Reverse transcriptase Ty1/copia-type" evidence="1">
    <location>
        <begin position="1"/>
        <end position="49"/>
    </location>
</feature>
<dbReference type="KEGG" id="rsz:108820077"/>
<dbReference type="OrthoDB" id="1111364at2759"/>
<reference evidence="3" key="2">
    <citation type="submission" date="2025-08" db="UniProtKB">
        <authorList>
            <consortium name="RefSeq"/>
        </authorList>
    </citation>
    <scope>IDENTIFICATION</scope>
    <source>
        <tissue evidence="3">Leaf</tissue>
    </source>
</reference>
<reference evidence="2" key="1">
    <citation type="journal article" date="2019" name="Database">
        <title>The radish genome database (RadishGD): an integrated information resource for radish genomics.</title>
        <authorList>
            <person name="Yu H.J."/>
            <person name="Baek S."/>
            <person name="Lee Y.J."/>
            <person name="Cho A."/>
            <person name="Mun J.H."/>
        </authorList>
    </citation>
    <scope>NUCLEOTIDE SEQUENCE [LARGE SCALE GENOMIC DNA]</scope>
    <source>
        <strain evidence="2">cv. WK10039</strain>
    </source>
</reference>
<dbReference type="AlphaFoldDB" id="A0A6J0KKS5"/>